<evidence type="ECO:0008006" key="4">
    <source>
        <dbReference type="Google" id="ProtNLM"/>
    </source>
</evidence>
<sequence length="167" mass="18807">MNLTRKLMIIGVFFLIAGILLPAVEIGFMETDRDYIYTIEPNGSWCGDLVYGSTNFSDNNRFQKDYNDLSTSGRKYFKQALIHGHYVIEDKNNAARDFTYINDEQAAGIGCYAINYQNKTYALETDTESQVTTPIGGVWPFVLGGTFLLFGFGLLIIASLWPIKTKN</sequence>
<dbReference type="RefSeq" id="WP_256397868.1">
    <property type="nucleotide sequence ID" value="NZ_JANHDJ010000016.1"/>
</dbReference>
<evidence type="ECO:0000313" key="2">
    <source>
        <dbReference type="EMBL" id="MFD1643954.1"/>
    </source>
</evidence>
<keyword evidence="1" id="KW-1133">Transmembrane helix</keyword>
<keyword evidence="1" id="KW-0812">Transmembrane</keyword>
<dbReference type="EMBL" id="JBHUDM010000014">
    <property type="protein sequence ID" value="MFD1643954.1"/>
    <property type="molecule type" value="Genomic_DNA"/>
</dbReference>
<feature type="transmembrane region" description="Helical" evidence="1">
    <location>
        <begin position="138"/>
        <end position="161"/>
    </location>
</feature>
<comment type="caution">
    <text evidence="2">The sequence shown here is derived from an EMBL/GenBank/DDBJ whole genome shotgun (WGS) entry which is preliminary data.</text>
</comment>
<proteinExistence type="predicted"/>
<keyword evidence="3" id="KW-1185">Reference proteome</keyword>
<dbReference type="AlphaFoldDB" id="A0ABD6DCB1"/>
<feature type="transmembrane region" description="Helical" evidence="1">
    <location>
        <begin position="7"/>
        <end position="28"/>
    </location>
</feature>
<evidence type="ECO:0000256" key="1">
    <source>
        <dbReference type="SAM" id="Phobius"/>
    </source>
</evidence>
<reference evidence="2 3" key="1">
    <citation type="journal article" date="2019" name="Int. J. Syst. Evol. Microbiol.">
        <title>The Global Catalogue of Microorganisms (GCM) 10K type strain sequencing project: providing services to taxonomists for standard genome sequencing and annotation.</title>
        <authorList>
            <consortium name="The Broad Institute Genomics Platform"/>
            <consortium name="The Broad Institute Genome Sequencing Center for Infectious Disease"/>
            <person name="Wu L."/>
            <person name="Ma J."/>
        </authorList>
    </citation>
    <scope>NUCLEOTIDE SEQUENCE [LARGE SCALE GENOMIC DNA]</scope>
    <source>
        <strain evidence="2 3">CGMCC 1.10593</strain>
    </source>
</reference>
<organism evidence="2 3">
    <name type="scientific">Halohasta litorea</name>
    <dbReference type="NCBI Taxonomy" id="869891"/>
    <lineage>
        <taxon>Archaea</taxon>
        <taxon>Methanobacteriati</taxon>
        <taxon>Methanobacteriota</taxon>
        <taxon>Stenosarchaea group</taxon>
        <taxon>Halobacteria</taxon>
        <taxon>Halobacteriales</taxon>
        <taxon>Haloferacaceae</taxon>
        <taxon>Halohasta</taxon>
    </lineage>
</organism>
<protein>
    <recommendedName>
        <fullName evidence="4">DUF3592 domain-containing protein</fullName>
    </recommendedName>
</protein>
<evidence type="ECO:0000313" key="3">
    <source>
        <dbReference type="Proteomes" id="UP001597052"/>
    </source>
</evidence>
<keyword evidence="1" id="KW-0472">Membrane</keyword>
<gene>
    <name evidence="2" type="ORF">ACFSBW_19110</name>
</gene>
<name>A0ABD6DCB1_9EURY</name>
<accession>A0ABD6DCB1</accession>
<dbReference type="Proteomes" id="UP001597052">
    <property type="component" value="Unassembled WGS sequence"/>
</dbReference>